<evidence type="ECO:0000256" key="7">
    <source>
        <dbReference type="ARBA" id="ARBA00022840"/>
    </source>
</evidence>
<feature type="transmembrane region" description="Helical" evidence="10">
    <location>
        <begin position="66"/>
        <end position="84"/>
    </location>
</feature>
<keyword evidence="3" id="KW-1003">Cell membrane</keyword>
<dbReference type="PANTHER" id="PTHR45772:SF8">
    <property type="entry name" value="HIGH-AFFINITY BRANCHED-CHAIN AMINO ACID TRANSPORT ATP-BINDING PROTEIN"/>
    <property type="match status" value="1"/>
</dbReference>
<feature type="transmembrane region" description="Helical" evidence="10">
    <location>
        <begin position="228"/>
        <end position="248"/>
    </location>
</feature>
<keyword evidence="2" id="KW-0813">Transport</keyword>
<dbReference type="CDD" id="cd03219">
    <property type="entry name" value="ABC_Mj1267_LivG_branched"/>
    <property type="match status" value="1"/>
</dbReference>
<gene>
    <name evidence="12" type="ORF">KZJ38_02505</name>
</gene>
<keyword evidence="7 12" id="KW-0067">ATP-binding</keyword>
<dbReference type="RefSeq" id="WP_219798642.1">
    <property type="nucleotide sequence ID" value="NZ_CP080095.1"/>
</dbReference>
<evidence type="ECO:0000256" key="6">
    <source>
        <dbReference type="ARBA" id="ARBA00022741"/>
    </source>
</evidence>
<accession>A0ABX8UPS6</accession>
<dbReference type="InterPro" id="IPR003593">
    <property type="entry name" value="AAA+_ATPase"/>
</dbReference>
<feature type="transmembrane region" description="Helical" evidence="10">
    <location>
        <begin position="304"/>
        <end position="330"/>
    </location>
</feature>
<keyword evidence="9 10" id="KW-0472">Membrane</keyword>
<evidence type="ECO:0000256" key="9">
    <source>
        <dbReference type="ARBA" id="ARBA00023136"/>
    </source>
</evidence>
<dbReference type="Pfam" id="PF00005">
    <property type="entry name" value="ABC_tran"/>
    <property type="match status" value="1"/>
</dbReference>
<dbReference type="PROSITE" id="PS50893">
    <property type="entry name" value="ABC_TRANSPORTER_2"/>
    <property type="match status" value="1"/>
</dbReference>
<reference evidence="12 13" key="1">
    <citation type="submission" date="2021-07" db="EMBL/GenBank/DDBJ databases">
        <title>Paraburkholderia edwinii protects Aspergillus sp. from phenazines by acting as a toxin sponge.</title>
        <authorList>
            <person name="Dahlstrom K.M."/>
            <person name="Newman D.K."/>
        </authorList>
    </citation>
    <scope>NUCLEOTIDE SEQUENCE [LARGE SCALE GENOMIC DNA]</scope>
    <source>
        <strain evidence="12 13">Pe01</strain>
    </source>
</reference>
<dbReference type="CDD" id="cd06581">
    <property type="entry name" value="TM_PBP1_LivM_like"/>
    <property type="match status" value="1"/>
</dbReference>
<keyword evidence="6" id="KW-0547">Nucleotide-binding</keyword>
<feature type="transmembrane region" description="Helical" evidence="10">
    <location>
        <begin position="177"/>
        <end position="198"/>
    </location>
</feature>
<feature type="transmembrane region" description="Helical" evidence="10">
    <location>
        <begin position="90"/>
        <end position="112"/>
    </location>
</feature>
<dbReference type="PANTHER" id="PTHR45772">
    <property type="entry name" value="CONSERVED COMPONENT OF ABC TRANSPORTER FOR NATURAL AMINO ACIDS-RELATED"/>
    <property type="match status" value="1"/>
</dbReference>
<dbReference type="Gene3D" id="3.40.50.300">
    <property type="entry name" value="P-loop containing nucleotide triphosphate hydrolases"/>
    <property type="match status" value="1"/>
</dbReference>
<dbReference type="SMART" id="SM00382">
    <property type="entry name" value="AAA"/>
    <property type="match status" value="1"/>
</dbReference>
<dbReference type="Pfam" id="PF02653">
    <property type="entry name" value="BPD_transp_2"/>
    <property type="match status" value="1"/>
</dbReference>
<dbReference type="InterPro" id="IPR043428">
    <property type="entry name" value="LivM-like"/>
</dbReference>
<keyword evidence="5 10" id="KW-0812">Transmembrane</keyword>
<evidence type="ECO:0000256" key="2">
    <source>
        <dbReference type="ARBA" id="ARBA00022448"/>
    </source>
</evidence>
<dbReference type="InterPro" id="IPR001851">
    <property type="entry name" value="ABC_transp_permease"/>
</dbReference>
<name>A0ABX8UPS6_9BURK</name>
<keyword evidence="4" id="KW-0997">Cell inner membrane</keyword>
<evidence type="ECO:0000313" key="12">
    <source>
        <dbReference type="EMBL" id="QYD69275.1"/>
    </source>
</evidence>
<keyword evidence="13" id="KW-1185">Reference proteome</keyword>
<dbReference type="SUPFAM" id="SSF52540">
    <property type="entry name" value="P-loop containing nucleoside triphosphate hydrolases"/>
    <property type="match status" value="1"/>
</dbReference>
<comment type="subcellular location">
    <subcellularLocation>
        <location evidence="1">Cell membrane</location>
        <topology evidence="1">Multi-pass membrane protein</topology>
    </subcellularLocation>
</comment>
<feature type="domain" description="ABC transporter" evidence="11">
    <location>
        <begin position="367"/>
        <end position="598"/>
    </location>
</feature>
<evidence type="ECO:0000256" key="8">
    <source>
        <dbReference type="ARBA" id="ARBA00022989"/>
    </source>
</evidence>
<dbReference type="EMBL" id="CP080095">
    <property type="protein sequence ID" value="QYD69275.1"/>
    <property type="molecule type" value="Genomic_DNA"/>
</dbReference>
<sequence length="605" mass="64234">MKSSNSTLRLRLVTCAVVALVCLALGVLMPEFAVMQATSWVLYGLLAVSLTLVWGHGGIFSFGQGAFFGIGAYAYSLAAINFLPVTNETLSSVVVATLAAAMLAVLVGYFIFYGNVGDVYVGIITLAMTLVLFTVLSSTADPKYHIGQAQLGGYNGISGVPPLTLPLGDGGTALTVVQSYALVVLVCALVAAGLYILLQRPFGRVLTALRENELRTQLLAYDVRLRKLIVFATGGAIAGVAGALYAAWAMFISPGVFGLSLAAQVVIWVLVGGRVSFAGAFVGALLVQSVSFALGGGAGDATPIVLGVVLIAVVLFLPVGVVPTLTRYFASRFGSKAAQMKSSQETDSGIQRLKELPFQSHSRGAALTAVGLEKRFGGVRAVQEATIKFEQRGVHCLIGPNGAGKSTFFNLLVGRFPPNRGAIELEGRPITSMKSHDRVRSGLGIKLQVASIFNDLSVRENLWLAAYGRLRNSASADRRSAELIDWLGLEERADDSAGLLSHGQKQWLEIAMVVATEPSVILLDEPTAGMTREETARMAAMVRLLGQAVSVIVVEHDMEFVRALDVPVTVFHQGSVFASGSLDVLRHDERILDIYLGRHGKEHAA</sequence>
<evidence type="ECO:0000256" key="1">
    <source>
        <dbReference type="ARBA" id="ARBA00004651"/>
    </source>
</evidence>
<feature type="transmembrane region" description="Helical" evidence="10">
    <location>
        <begin position="12"/>
        <end position="34"/>
    </location>
</feature>
<proteinExistence type="predicted"/>
<evidence type="ECO:0000256" key="4">
    <source>
        <dbReference type="ARBA" id="ARBA00022519"/>
    </source>
</evidence>
<keyword evidence="8 10" id="KW-1133">Transmembrane helix</keyword>
<dbReference type="InterPro" id="IPR027417">
    <property type="entry name" value="P-loop_NTPase"/>
</dbReference>
<evidence type="ECO:0000256" key="3">
    <source>
        <dbReference type="ARBA" id="ARBA00022475"/>
    </source>
</evidence>
<feature type="transmembrane region" description="Helical" evidence="10">
    <location>
        <begin position="119"/>
        <end position="136"/>
    </location>
</feature>
<feature type="transmembrane region" description="Helical" evidence="10">
    <location>
        <begin position="40"/>
        <end position="59"/>
    </location>
</feature>
<organism evidence="12 13">
    <name type="scientific">Paraburkholderia edwinii</name>
    <dbReference type="NCBI Taxonomy" id="2861782"/>
    <lineage>
        <taxon>Bacteria</taxon>
        <taxon>Pseudomonadati</taxon>
        <taxon>Pseudomonadota</taxon>
        <taxon>Betaproteobacteria</taxon>
        <taxon>Burkholderiales</taxon>
        <taxon>Burkholderiaceae</taxon>
        <taxon>Paraburkholderia</taxon>
    </lineage>
</organism>
<protein>
    <submittedName>
        <fullName evidence="12">ATP-binding cassette domain-containing protein</fullName>
    </submittedName>
</protein>
<evidence type="ECO:0000256" key="5">
    <source>
        <dbReference type="ARBA" id="ARBA00022692"/>
    </source>
</evidence>
<evidence type="ECO:0000256" key="10">
    <source>
        <dbReference type="SAM" id="Phobius"/>
    </source>
</evidence>
<evidence type="ECO:0000313" key="13">
    <source>
        <dbReference type="Proteomes" id="UP000826462"/>
    </source>
</evidence>
<dbReference type="InterPro" id="IPR051120">
    <property type="entry name" value="ABC_AA/LPS_Transport"/>
</dbReference>
<dbReference type="Proteomes" id="UP000826462">
    <property type="component" value="Chromosome 1"/>
</dbReference>
<evidence type="ECO:0000259" key="11">
    <source>
        <dbReference type="PROSITE" id="PS50893"/>
    </source>
</evidence>
<dbReference type="InterPro" id="IPR003439">
    <property type="entry name" value="ABC_transporter-like_ATP-bd"/>
</dbReference>
<dbReference type="GO" id="GO:0005524">
    <property type="term" value="F:ATP binding"/>
    <property type="evidence" value="ECO:0007669"/>
    <property type="project" value="UniProtKB-KW"/>
</dbReference>